<proteinExistence type="predicted"/>
<feature type="region of interest" description="Disordered" evidence="5">
    <location>
        <begin position="21"/>
        <end position="42"/>
    </location>
</feature>
<evidence type="ECO:0000259" key="7">
    <source>
        <dbReference type="Pfam" id="PF00324"/>
    </source>
</evidence>
<evidence type="ECO:0000256" key="3">
    <source>
        <dbReference type="ARBA" id="ARBA00022989"/>
    </source>
</evidence>
<dbReference type="Pfam" id="PF03522">
    <property type="entry name" value="SLC12"/>
    <property type="match status" value="2"/>
</dbReference>
<dbReference type="GO" id="GO:0055078">
    <property type="term" value="P:sodium ion homeostasis"/>
    <property type="evidence" value="ECO:0007669"/>
    <property type="project" value="TreeGrafter"/>
</dbReference>
<dbReference type="Proteomes" id="UP000314980">
    <property type="component" value="Unassembled WGS sequence"/>
</dbReference>
<dbReference type="InterPro" id="IPR004841">
    <property type="entry name" value="AA-permease/SLC12A_dom"/>
</dbReference>
<reference evidence="9" key="3">
    <citation type="submission" date="2025-09" db="UniProtKB">
        <authorList>
            <consortium name="Ensembl"/>
        </authorList>
    </citation>
    <scope>IDENTIFICATION</scope>
</reference>
<sequence length="905" mass="101293">MGQLISKRDGLVHGVVPRVHFSTSEEGPPRYSPHNFDATRRQQDGNLQIPPTIVVSGVRCMLNIWGVILFLRLSWITSQAGILLTWLIILMSVTVTSVTALSISAIATNGRVISGQLPPAPEAPVQRVVRDLMQEFGVIMVDSINDVRIVGVITVTILLLISLAGMEWESKTQILFFIVLMVSFSNYFVGTFIPSNPEKQAQGIFGYRTEIFVSNLKPDWRGPEGNFFQMFAIFFPSAIGILSGANISGDLKDPATAIPKGTLMAIFWTTFSYLAISVTVGSCVIRDASGNVSDILTGNITDGCVGLGCNLGWNFTECIRSQSCEYGLANNLKVLGQVSGFYYLITAGVFAASLSSALGFLVSAPKVFQCLCRDNLYPYIGFFAKGYGKNDEPLRAYLLCYIIAVAFILIAELNTIAALISNFFLCSYSLINFSCFHASITNSPGWRPSFHYYSKWTALFGAVISVVLMFLFTWWAALVTFCIIFFLFGYVNYNKPKVNWGSSVQAGTYNMALSYSVSLSGVEDHVKNFRPQCLVLTGPPNQRPALVDFVGSFTKHISLMICGDIIMEQDRHTRSQDSTDSLVKWMNKRRVRSFYTPFTADSLRAGTRHLLQASGLGKLKPNTLVLGFKTNWRDSSPESIEDYINTIYDTFDSNFCLCMLRMMDGLDISDQFDFEVNQGFEPDESVENDDQQSPERESGEHCTVHINTVIPHDVSGDTFILSGVTGLTLLVPYLLTRRKHWRRSKVRVFIVGDEQNMEEGRNEMIALLKRFRLDFNDVIVMTDSEKRPHVKNLSRFVDSVAPFRLHDEQQDGISVQELRQSAPWKISDKEFEAFRLKSERKVRLNEIIRRNSQHAALVLVSLPVPQSDCPSALYMAWLDTLTCGLHCPAVLIRGNQQNVLTFYCQ</sequence>
<feature type="domain" description="Amino acid permease/ SLC12A" evidence="7">
    <location>
        <begin position="141"/>
        <end position="534"/>
    </location>
</feature>
<evidence type="ECO:0000313" key="10">
    <source>
        <dbReference type="Proteomes" id="UP000314980"/>
    </source>
</evidence>
<feature type="transmembrane region" description="Helical" evidence="6">
    <location>
        <begin position="174"/>
        <end position="193"/>
    </location>
</feature>
<feature type="compositionally biased region" description="Acidic residues" evidence="5">
    <location>
        <begin position="681"/>
        <end position="692"/>
    </location>
</feature>
<keyword evidence="4 6" id="KW-0472">Membrane</keyword>
<feature type="domain" description="Amino acid permease/ SLC12A" evidence="7">
    <location>
        <begin position="58"/>
        <end position="115"/>
    </location>
</feature>
<dbReference type="PRINTS" id="PR01230">
    <property type="entry name" value="NACLTRNSPORT"/>
</dbReference>
<feature type="transmembrane region" description="Helical" evidence="6">
    <location>
        <begin position="341"/>
        <end position="363"/>
    </location>
</feature>
<dbReference type="GO" id="GO:0016324">
    <property type="term" value="C:apical plasma membrane"/>
    <property type="evidence" value="ECO:0007669"/>
    <property type="project" value="TreeGrafter"/>
</dbReference>
<reference evidence="9" key="2">
    <citation type="submission" date="2025-08" db="UniProtKB">
        <authorList>
            <consortium name="Ensembl"/>
        </authorList>
    </citation>
    <scope>IDENTIFICATION</scope>
</reference>
<feature type="transmembrane region" description="Helical" evidence="6">
    <location>
        <begin position="227"/>
        <end position="249"/>
    </location>
</feature>
<dbReference type="GO" id="GO:0008511">
    <property type="term" value="F:sodium:potassium:chloride symporter activity"/>
    <property type="evidence" value="ECO:0007669"/>
    <property type="project" value="TreeGrafter"/>
</dbReference>
<evidence type="ECO:0000313" key="9">
    <source>
        <dbReference type="Ensembl" id="ENSLCAP00010036610.1"/>
    </source>
</evidence>
<protein>
    <submittedName>
        <fullName evidence="9">Solute carrier family 12 member 10, tandem duplicate 1</fullName>
    </submittedName>
</protein>
<feature type="transmembrane region" description="Helical" evidence="6">
    <location>
        <begin position="147"/>
        <end position="165"/>
    </location>
</feature>
<evidence type="ECO:0000256" key="1">
    <source>
        <dbReference type="ARBA" id="ARBA00004141"/>
    </source>
</evidence>
<name>A0A4W6EEU6_LATCA</name>
<evidence type="ECO:0000256" key="2">
    <source>
        <dbReference type="ARBA" id="ARBA00022692"/>
    </source>
</evidence>
<feature type="transmembrane region" description="Helical" evidence="6">
    <location>
        <begin position="394"/>
        <end position="410"/>
    </location>
</feature>
<feature type="transmembrane region" description="Helical" evidence="6">
    <location>
        <begin position="49"/>
        <end position="71"/>
    </location>
</feature>
<feature type="transmembrane region" description="Helical" evidence="6">
    <location>
        <begin position="416"/>
        <end position="436"/>
    </location>
</feature>
<dbReference type="InterPro" id="IPR004842">
    <property type="entry name" value="SLC12A_fam"/>
</dbReference>
<dbReference type="Pfam" id="PF00324">
    <property type="entry name" value="AA_permease"/>
    <property type="match status" value="2"/>
</dbReference>
<feature type="transmembrane region" description="Helical" evidence="6">
    <location>
        <begin position="83"/>
        <end position="107"/>
    </location>
</feature>
<dbReference type="Gene3D" id="1.20.1740.10">
    <property type="entry name" value="Amino acid/polyamine transporter I"/>
    <property type="match status" value="1"/>
</dbReference>
<organism evidence="9 10">
    <name type="scientific">Lates calcarifer</name>
    <name type="common">Barramundi</name>
    <name type="synonym">Holocentrus calcarifer</name>
    <dbReference type="NCBI Taxonomy" id="8187"/>
    <lineage>
        <taxon>Eukaryota</taxon>
        <taxon>Metazoa</taxon>
        <taxon>Chordata</taxon>
        <taxon>Craniata</taxon>
        <taxon>Vertebrata</taxon>
        <taxon>Euteleostomi</taxon>
        <taxon>Actinopterygii</taxon>
        <taxon>Neopterygii</taxon>
        <taxon>Teleostei</taxon>
        <taxon>Neoteleostei</taxon>
        <taxon>Acanthomorphata</taxon>
        <taxon>Carangaria</taxon>
        <taxon>Carangaria incertae sedis</taxon>
        <taxon>Centropomidae</taxon>
        <taxon>Lates</taxon>
    </lineage>
</organism>
<dbReference type="GO" id="GO:1990573">
    <property type="term" value="P:potassium ion import across plasma membrane"/>
    <property type="evidence" value="ECO:0007669"/>
    <property type="project" value="TreeGrafter"/>
</dbReference>
<feature type="domain" description="SLC12A transporter C-terminal" evidence="8">
    <location>
        <begin position="543"/>
        <end position="692"/>
    </location>
</feature>
<dbReference type="InterPro" id="IPR002948">
    <property type="entry name" value="SLC12A3"/>
</dbReference>
<dbReference type="AlphaFoldDB" id="A0A4W6EEU6"/>
<dbReference type="GeneTree" id="ENSGT00940000155044"/>
<dbReference type="GO" id="GO:0006884">
    <property type="term" value="P:cell volume homeostasis"/>
    <property type="evidence" value="ECO:0007669"/>
    <property type="project" value="TreeGrafter"/>
</dbReference>
<evidence type="ECO:0000256" key="5">
    <source>
        <dbReference type="SAM" id="MobiDB-lite"/>
    </source>
</evidence>
<evidence type="ECO:0000259" key="8">
    <source>
        <dbReference type="Pfam" id="PF03522"/>
    </source>
</evidence>
<keyword evidence="2 6" id="KW-0812">Transmembrane</keyword>
<dbReference type="PANTHER" id="PTHR11827">
    <property type="entry name" value="SOLUTE CARRIER FAMILY 12, CATION COTRANSPORTERS"/>
    <property type="match status" value="1"/>
</dbReference>
<dbReference type="InterPro" id="IPR018491">
    <property type="entry name" value="SLC12_C"/>
</dbReference>
<feature type="domain" description="SLC12A transporter C-terminal" evidence="8">
    <location>
        <begin position="719"/>
        <end position="904"/>
    </location>
</feature>
<feature type="transmembrane region" description="Helical" evidence="6">
    <location>
        <begin position="261"/>
        <end position="280"/>
    </location>
</feature>
<feature type="region of interest" description="Disordered" evidence="5">
    <location>
        <begin position="681"/>
        <end position="700"/>
    </location>
</feature>
<reference evidence="10" key="1">
    <citation type="submission" date="2015-09" db="EMBL/GenBank/DDBJ databases">
        <authorList>
            <person name="Sai Rama Sridatta P."/>
        </authorList>
    </citation>
    <scope>NUCLEOTIDE SEQUENCE [LARGE SCALE GENOMIC DNA]</scope>
</reference>
<comment type="subcellular location">
    <subcellularLocation>
        <location evidence="1">Membrane</location>
        <topology evidence="1">Multi-pass membrane protein</topology>
    </subcellularLocation>
</comment>
<dbReference type="GO" id="GO:0055064">
    <property type="term" value="P:chloride ion homeostasis"/>
    <property type="evidence" value="ECO:0007669"/>
    <property type="project" value="TreeGrafter"/>
</dbReference>
<dbReference type="Ensembl" id="ENSLCAT00010037464.1">
    <property type="protein sequence ID" value="ENSLCAP00010036610.1"/>
    <property type="gene ID" value="ENSLCAG00010016986.1"/>
</dbReference>
<feature type="transmembrane region" description="Helical" evidence="6">
    <location>
        <begin position="457"/>
        <end position="490"/>
    </location>
</feature>
<dbReference type="PANTHER" id="PTHR11827:SF97">
    <property type="entry name" value="SLC12A10.3 SOLUTE CARRIER FAMILY 12 (SODIUM_POTASSIUM_CHLORIDE TRANSPORTERS), MEMBER 10, TANDEM DUPLICATE 3 ISOFORM X1-RELATED"/>
    <property type="match status" value="1"/>
</dbReference>
<accession>A0A4W6EEU6</accession>
<keyword evidence="10" id="KW-1185">Reference proteome</keyword>
<evidence type="ECO:0000256" key="6">
    <source>
        <dbReference type="SAM" id="Phobius"/>
    </source>
</evidence>
<evidence type="ECO:0000256" key="4">
    <source>
        <dbReference type="ARBA" id="ARBA00023136"/>
    </source>
</evidence>
<keyword evidence="3 6" id="KW-1133">Transmembrane helix</keyword>
<dbReference type="GO" id="GO:0055075">
    <property type="term" value="P:potassium ion homeostasis"/>
    <property type="evidence" value="ECO:0007669"/>
    <property type="project" value="TreeGrafter"/>
</dbReference>